<accession>A0A2K9P337</accession>
<dbReference type="Proteomes" id="UP000235589">
    <property type="component" value="Chromosome"/>
</dbReference>
<gene>
    <name evidence="1" type="ORF">B9O19_01503</name>
</gene>
<dbReference type="EMBL" id="CP020991">
    <property type="protein sequence ID" value="AUO19663.1"/>
    <property type="molecule type" value="Genomic_DNA"/>
</dbReference>
<dbReference type="RefSeq" id="WP_158648947.1">
    <property type="nucleotide sequence ID" value="NZ_CP020991.1"/>
</dbReference>
<evidence type="ECO:0000313" key="2">
    <source>
        <dbReference type="Proteomes" id="UP000235589"/>
    </source>
</evidence>
<sequence length="51" mass="5986">MKNIKYKIHRIYRLASKVNLYLNLSVKPDDKRIKAGLNEIKTVIEKILSES</sequence>
<organism evidence="1 2">
    <name type="scientific">Monoglobus pectinilyticus</name>
    <dbReference type="NCBI Taxonomy" id="1981510"/>
    <lineage>
        <taxon>Bacteria</taxon>
        <taxon>Bacillati</taxon>
        <taxon>Bacillota</taxon>
        <taxon>Clostridia</taxon>
        <taxon>Monoglobales</taxon>
        <taxon>Monoglobaceae</taxon>
        <taxon>Monoglobus</taxon>
    </lineage>
</organism>
<evidence type="ECO:0000313" key="1">
    <source>
        <dbReference type="EMBL" id="AUO19663.1"/>
    </source>
</evidence>
<dbReference type="AlphaFoldDB" id="A0A2K9P337"/>
<dbReference type="GeneID" id="98063691"/>
<protein>
    <submittedName>
        <fullName evidence="1">Uncharacterized protein</fullName>
    </submittedName>
</protein>
<reference evidence="1 2" key="1">
    <citation type="submission" date="2017-04" db="EMBL/GenBank/DDBJ databases">
        <title>Monoglobus pectinilyticus 14 draft genome.</title>
        <authorList>
            <person name="Kim C."/>
            <person name="Rosendale D.I."/>
            <person name="Kelly W.J."/>
            <person name="Tannock G.W."/>
            <person name="Patchett M.L."/>
            <person name="Jordens J.Z."/>
        </authorList>
    </citation>
    <scope>NUCLEOTIDE SEQUENCE [LARGE SCALE GENOMIC DNA]</scope>
    <source>
        <strain evidence="1 2">14</strain>
    </source>
</reference>
<name>A0A2K9P337_9FIRM</name>
<dbReference type="KEGG" id="mpec:B9O19_01503"/>
<proteinExistence type="predicted"/>
<keyword evidence="2" id="KW-1185">Reference proteome</keyword>